<feature type="signal peptide" evidence="1">
    <location>
        <begin position="1"/>
        <end position="20"/>
    </location>
</feature>
<protein>
    <submittedName>
        <fullName evidence="2">Putative lipoprotein</fullName>
    </submittedName>
</protein>
<dbReference type="EMBL" id="FP236843">
    <property type="protein sequence ID" value="CAX59642.1"/>
    <property type="molecule type" value="Genomic_DNA"/>
</dbReference>
<name>D8MS35_ERWBE</name>
<accession>D8MS35</accession>
<dbReference type="KEGG" id="ebi:EbC_21110"/>
<evidence type="ECO:0000313" key="2">
    <source>
        <dbReference type="EMBL" id="CAX59642.1"/>
    </source>
</evidence>
<dbReference type="eggNOG" id="ENOG502ZCGM">
    <property type="taxonomic scope" value="Bacteria"/>
</dbReference>
<dbReference type="Proteomes" id="UP000008793">
    <property type="component" value="Chromosome"/>
</dbReference>
<sequence>MIRLSTVALLTVAVFLTGCAGTPPARYAGIDSASRLTPNTGDEADRIPFKYSTQVDWNQYSTMIVEPVTIYQGADSQFGDMSPADRQQLAAYMKEKFTASLRAHYQETTVVAPKTLRIKLTLTGADTTTQVVGTFTKFDLAGGPYNIVQSVRGGRGMFSGYVDYAVEVYDAQSNTLLTAWVARQFPNAMNISATIGSLSAAKVGIDKGADELANTLK</sequence>
<dbReference type="STRING" id="634500.EbC_21110"/>
<feature type="chain" id="PRO_5003118084" evidence="1">
    <location>
        <begin position="21"/>
        <end position="217"/>
    </location>
</feature>
<dbReference type="Pfam" id="PF11769">
    <property type="entry name" value="DUF3313"/>
    <property type="match status" value="1"/>
</dbReference>
<organism evidence="3">
    <name type="scientific">Erwinia billingiae (strain Eb661)</name>
    <dbReference type="NCBI Taxonomy" id="634500"/>
    <lineage>
        <taxon>Bacteria</taxon>
        <taxon>Pseudomonadati</taxon>
        <taxon>Pseudomonadota</taxon>
        <taxon>Gammaproteobacteria</taxon>
        <taxon>Enterobacterales</taxon>
        <taxon>Erwiniaceae</taxon>
        <taxon>Erwinia</taxon>
    </lineage>
</organism>
<proteinExistence type="predicted"/>
<keyword evidence="1" id="KW-0732">Signal</keyword>
<reference evidence="2 3" key="1">
    <citation type="journal article" date="2010" name="BMC Genomics">
        <title>Genome comparison of the epiphytic bacteria Erwinia billingiae and E. tasmaniensis with the pear pathogen E. pyrifoliae.</title>
        <authorList>
            <person name="Kube M."/>
            <person name="Migdoll A.M."/>
            <person name="Gehring I."/>
            <person name="Heitmann K."/>
            <person name="Mayer Y."/>
            <person name="Kuhl H."/>
            <person name="Knaust F."/>
            <person name="Geider K."/>
            <person name="Reinhardt R."/>
        </authorList>
    </citation>
    <scope>NUCLEOTIDE SEQUENCE [LARGE SCALE GENOMIC DNA]</scope>
    <source>
        <strain evidence="2 3">Eb661</strain>
    </source>
</reference>
<dbReference type="AlphaFoldDB" id="D8MS35"/>
<dbReference type="InterPro" id="IPR021747">
    <property type="entry name" value="DUF3313"/>
</dbReference>
<dbReference type="HOGENOM" id="CLU_108474_0_0_6"/>
<keyword evidence="2" id="KW-0449">Lipoprotein</keyword>
<keyword evidence="3" id="KW-1185">Reference proteome</keyword>
<gene>
    <name evidence="2" type="ordered locus">EbC_21110</name>
</gene>
<evidence type="ECO:0000256" key="1">
    <source>
        <dbReference type="SAM" id="SignalP"/>
    </source>
</evidence>
<dbReference type="PROSITE" id="PS51257">
    <property type="entry name" value="PROKAR_LIPOPROTEIN"/>
    <property type="match status" value="1"/>
</dbReference>
<dbReference type="GeneID" id="90512129"/>
<dbReference type="RefSeq" id="WP_013202132.1">
    <property type="nucleotide sequence ID" value="NC_014306.1"/>
</dbReference>
<evidence type="ECO:0000313" key="3">
    <source>
        <dbReference type="Proteomes" id="UP000008793"/>
    </source>
</evidence>